<feature type="transmembrane region" description="Helical" evidence="1">
    <location>
        <begin position="105"/>
        <end position="123"/>
    </location>
</feature>
<evidence type="ECO:0000256" key="1">
    <source>
        <dbReference type="SAM" id="Phobius"/>
    </source>
</evidence>
<keyword evidence="1" id="KW-0472">Membrane</keyword>
<gene>
    <name evidence="2" type="ORF">EV421DRAFT_139550</name>
</gene>
<dbReference type="AlphaFoldDB" id="A0AA39MFD7"/>
<evidence type="ECO:0000313" key="3">
    <source>
        <dbReference type="Proteomes" id="UP001175226"/>
    </source>
</evidence>
<reference evidence="2" key="1">
    <citation type="submission" date="2023-06" db="EMBL/GenBank/DDBJ databases">
        <authorList>
            <consortium name="Lawrence Berkeley National Laboratory"/>
            <person name="Ahrendt S."/>
            <person name="Sahu N."/>
            <person name="Indic B."/>
            <person name="Wong-Bajracharya J."/>
            <person name="Merenyi Z."/>
            <person name="Ke H.-M."/>
            <person name="Monk M."/>
            <person name="Kocsube S."/>
            <person name="Drula E."/>
            <person name="Lipzen A."/>
            <person name="Balint B."/>
            <person name="Henrissat B."/>
            <person name="Andreopoulos B."/>
            <person name="Martin F.M."/>
            <person name="Harder C.B."/>
            <person name="Rigling D."/>
            <person name="Ford K.L."/>
            <person name="Foster G.D."/>
            <person name="Pangilinan J."/>
            <person name="Papanicolaou A."/>
            <person name="Barry K."/>
            <person name="LaButti K."/>
            <person name="Viragh M."/>
            <person name="Koriabine M."/>
            <person name="Yan M."/>
            <person name="Riley R."/>
            <person name="Champramary S."/>
            <person name="Plett K.L."/>
            <person name="Tsai I.J."/>
            <person name="Slot J."/>
            <person name="Sipos G."/>
            <person name="Plett J."/>
            <person name="Nagy L.G."/>
            <person name="Grigoriev I.V."/>
        </authorList>
    </citation>
    <scope>NUCLEOTIDE SEQUENCE</scope>
    <source>
        <strain evidence="2">FPL87.14</strain>
    </source>
</reference>
<feature type="transmembrane region" description="Helical" evidence="1">
    <location>
        <begin position="12"/>
        <end position="29"/>
    </location>
</feature>
<comment type="caution">
    <text evidence="2">The sequence shown here is derived from an EMBL/GenBank/DDBJ whole genome shotgun (WGS) entry which is preliminary data.</text>
</comment>
<feature type="transmembrane region" description="Helical" evidence="1">
    <location>
        <begin position="143"/>
        <end position="165"/>
    </location>
</feature>
<name>A0AA39MFD7_9AGAR</name>
<organism evidence="2 3">
    <name type="scientific">Armillaria borealis</name>
    <dbReference type="NCBI Taxonomy" id="47425"/>
    <lineage>
        <taxon>Eukaryota</taxon>
        <taxon>Fungi</taxon>
        <taxon>Dikarya</taxon>
        <taxon>Basidiomycota</taxon>
        <taxon>Agaricomycotina</taxon>
        <taxon>Agaricomycetes</taxon>
        <taxon>Agaricomycetidae</taxon>
        <taxon>Agaricales</taxon>
        <taxon>Marasmiineae</taxon>
        <taxon>Physalacriaceae</taxon>
        <taxon>Armillaria</taxon>
    </lineage>
</organism>
<keyword evidence="1" id="KW-0812">Transmembrane</keyword>
<sequence length="186" mass="20814">MSNTYAIHRVLAYAWLWAVAVVLLGLTGYRIHVTEGFFNNFYEPIIVELLVSACLAIIWAPIAYAPILQIFETEYLISLSGILVLGEHSASHKSSRFRSEMLGNFILWVMWLVGAVDTTNRIIPGENYCRPGKQCRILTTILAFSWIGWSFLTIIGTMGLMYYAYSSGQPAPTRDHEKAAEATGNS</sequence>
<dbReference type="Proteomes" id="UP001175226">
    <property type="component" value="Unassembled WGS sequence"/>
</dbReference>
<dbReference type="EMBL" id="JAUEPT010000108">
    <property type="protein sequence ID" value="KAK0431734.1"/>
    <property type="molecule type" value="Genomic_DNA"/>
</dbReference>
<feature type="transmembrane region" description="Helical" evidence="1">
    <location>
        <begin position="41"/>
        <end position="60"/>
    </location>
</feature>
<evidence type="ECO:0000313" key="2">
    <source>
        <dbReference type="EMBL" id="KAK0431734.1"/>
    </source>
</evidence>
<keyword evidence="1" id="KW-1133">Transmembrane helix</keyword>
<accession>A0AA39MFD7</accession>
<protein>
    <recommendedName>
        <fullName evidence="4">MARVEL domain-containing protein</fullName>
    </recommendedName>
</protein>
<proteinExistence type="predicted"/>
<evidence type="ECO:0008006" key="4">
    <source>
        <dbReference type="Google" id="ProtNLM"/>
    </source>
</evidence>
<keyword evidence="3" id="KW-1185">Reference proteome</keyword>